<dbReference type="InterPro" id="IPR007627">
    <property type="entry name" value="RNA_pol_sigma70_r2"/>
</dbReference>
<dbReference type="Gene3D" id="1.10.1740.10">
    <property type="match status" value="1"/>
</dbReference>
<dbReference type="InterPro" id="IPR013325">
    <property type="entry name" value="RNA_pol_sigma_r2"/>
</dbReference>
<reference evidence="8" key="1">
    <citation type="submission" date="2021-06" db="EMBL/GenBank/DDBJ databases">
        <title>Description of novel taxa of the family Lachnospiraceae.</title>
        <authorList>
            <person name="Chaplin A.V."/>
            <person name="Sokolova S.R."/>
            <person name="Pikina A.P."/>
            <person name="Korzhanova M."/>
            <person name="Belova V."/>
            <person name="Korostin D."/>
            <person name="Efimov B.A."/>
        </authorList>
    </citation>
    <scope>NUCLEOTIDE SEQUENCE</scope>
    <source>
        <strain evidence="8">ASD5720</strain>
    </source>
</reference>
<dbReference type="SUPFAM" id="SSF88946">
    <property type="entry name" value="Sigma2 domain of RNA polymerase sigma factors"/>
    <property type="match status" value="1"/>
</dbReference>
<evidence type="ECO:0000259" key="7">
    <source>
        <dbReference type="Pfam" id="PF08281"/>
    </source>
</evidence>
<evidence type="ECO:0000313" key="8">
    <source>
        <dbReference type="EMBL" id="MBU9735675.1"/>
    </source>
</evidence>
<sequence length="192" mass="22757">MKINQENFVKELRRGNEKALLYVIDEYGGLLRSVIRRHLFALPDRQEECMNDVLLGIWNYSRDFDESRNTFQNWAAGVARYKSIDYLRKYKRELEQLSWEEVVISAEDEKLSAAVEQELSEEVGRMLDCLNETDKKLFLDIYGEDMDIEQVSRNTGMKKEVIYNRLSRGKKKIRQLFSRNGKEKSAYETQHL</sequence>
<comment type="similarity">
    <text evidence="1">Belongs to the sigma-70 factor family. ECF subfamily.</text>
</comment>
<keyword evidence="2" id="KW-0805">Transcription regulation</keyword>
<dbReference type="AlphaFoldDB" id="A0A949NH59"/>
<dbReference type="GO" id="GO:0003677">
    <property type="term" value="F:DNA binding"/>
    <property type="evidence" value="ECO:0007669"/>
    <property type="project" value="UniProtKB-KW"/>
</dbReference>
<dbReference type="Gene3D" id="1.10.10.10">
    <property type="entry name" value="Winged helix-like DNA-binding domain superfamily/Winged helix DNA-binding domain"/>
    <property type="match status" value="1"/>
</dbReference>
<dbReference type="InterPro" id="IPR013249">
    <property type="entry name" value="RNA_pol_sigma70_r4_t2"/>
</dbReference>
<keyword evidence="4" id="KW-0238">DNA-binding</keyword>
<comment type="caution">
    <text evidence="8">The sequence shown here is derived from an EMBL/GenBank/DDBJ whole genome shotgun (WGS) entry which is preliminary data.</text>
</comment>
<dbReference type="Proteomes" id="UP000712157">
    <property type="component" value="Unassembled WGS sequence"/>
</dbReference>
<evidence type="ECO:0000256" key="1">
    <source>
        <dbReference type="ARBA" id="ARBA00010641"/>
    </source>
</evidence>
<feature type="domain" description="RNA polymerase sigma factor 70 region 4 type 2" evidence="7">
    <location>
        <begin position="121"/>
        <end position="173"/>
    </location>
</feature>
<dbReference type="InterPro" id="IPR013324">
    <property type="entry name" value="RNA_pol_sigma_r3/r4-like"/>
</dbReference>
<dbReference type="EMBL" id="JAHQCW010000004">
    <property type="protein sequence ID" value="MBU9735675.1"/>
    <property type="molecule type" value="Genomic_DNA"/>
</dbReference>
<dbReference type="GO" id="GO:0016987">
    <property type="term" value="F:sigma factor activity"/>
    <property type="evidence" value="ECO:0007669"/>
    <property type="project" value="UniProtKB-KW"/>
</dbReference>
<dbReference type="NCBIfam" id="TIGR02937">
    <property type="entry name" value="sigma70-ECF"/>
    <property type="match status" value="1"/>
</dbReference>
<gene>
    <name evidence="8" type="ORF">KTH89_03935</name>
</gene>
<dbReference type="RefSeq" id="WP_158342305.1">
    <property type="nucleotide sequence ID" value="NZ_JAHQCW010000004.1"/>
</dbReference>
<feature type="domain" description="RNA polymerase sigma-70 region 2" evidence="6">
    <location>
        <begin position="24"/>
        <end position="92"/>
    </location>
</feature>
<evidence type="ECO:0000256" key="3">
    <source>
        <dbReference type="ARBA" id="ARBA00023082"/>
    </source>
</evidence>
<accession>A0A949NH59</accession>
<protein>
    <submittedName>
        <fullName evidence="8">Sigma-70 family RNA polymerase sigma factor</fullName>
    </submittedName>
</protein>
<dbReference type="Pfam" id="PF08281">
    <property type="entry name" value="Sigma70_r4_2"/>
    <property type="match status" value="1"/>
</dbReference>
<evidence type="ECO:0000256" key="4">
    <source>
        <dbReference type="ARBA" id="ARBA00023125"/>
    </source>
</evidence>
<evidence type="ECO:0000256" key="5">
    <source>
        <dbReference type="ARBA" id="ARBA00023163"/>
    </source>
</evidence>
<evidence type="ECO:0000259" key="6">
    <source>
        <dbReference type="Pfam" id="PF04542"/>
    </source>
</evidence>
<evidence type="ECO:0000313" key="9">
    <source>
        <dbReference type="Proteomes" id="UP000712157"/>
    </source>
</evidence>
<keyword evidence="5" id="KW-0804">Transcription</keyword>
<dbReference type="GO" id="GO:0006352">
    <property type="term" value="P:DNA-templated transcription initiation"/>
    <property type="evidence" value="ECO:0007669"/>
    <property type="project" value="InterPro"/>
</dbReference>
<dbReference type="InterPro" id="IPR036388">
    <property type="entry name" value="WH-like_DNA-bd_sf"/>
</dbReference>
<dbReference type="InterPro" id="IPR014284">
    <property type="entry name" value="RNA_pol_sigma-70_dom"/>
</dbReference>
<proteinExistence type="inferred from homology"/>
<dbReference type="PANTHER" id="PTHR43133">
    <property type="entry name" value="RNA POLYMERASE ECF-TYPE SIGMA FACTO"/>
    <property type="match status" value="1"/>
</dbReference>
<dbReference type="SUPFAM" id="SSF88659">
    <property type="entry name" value="Sigma3 and sigma4 domains of RNA polymerase sigma factors"/>
    <property type="match status" value="1"/>
</dbReference>
<organism evidence="8 9">
    <name type="scientific">Diplocloster agilis</name>
    <dbReference type="NCBI Taxonomy" id="2850323"/>
    <lineage>
        <taxon>Bacteria</taxon>
        <taxon>Bacillati</taxon>
        <taxon>Bacillota</taxon>
        <taxon>Clostridia</taxon>
        <taxon>Lachnospirales</taxon>
        <taxon>Lachnospiraceae</taxon>
        <taxon>Diplocloster</taxon>
    </lineage>
</organism>
<dbReference type="Pfam" id="PF04542">
    <property type="entry name" value="Sigma70_r2"/>
    <property type="match status" value="1"/>
</dbReference>
<keyword evidence="9" id="KW-1185">Reference proteome</keyword>
<name>A0A949NH59_9FIRM</name>
<keyword evidence="3" id="KW-0731">Sigma factor</keyword>
<dbReference type="PANTHER" id="PTHR43133:SF8">
    <property type="entry name" value="RNA POLYMERASE SIGMA FACTOR HI_1459-RELATED"/>
    <property type="match status" value="1"/>
</dbReference>
<evidence type="ECO:0000256" key="2">
    <source>
        <dbReference type="ARBA" id="ARBA00023015"/>
    </source>
</evidence>
<dbReference type="InterPro" id="IPR039425">
    <property type="entry name" value="RNA_pol_sigma-70-like"/>
</dbReference>